<reference evidence="3 4" key="1">
    <citation type="submission" date="2019-09" db="EMBL/GenBank/DDBJ databases">
        <title>Genome sequence and assembly of Adhaeribacter sp.</title>
        <authorList>
            <person name="Chhetri G."/>
        </authorList>
    </citation>
    <scope>NUCLEOTIDE SEQUENCE [LARGE SCALE GENOMIC DNA]</scope>
    <source>
        <strain evidence="3 4">DK36</strain>
    </source>
</reference>
<evidence type="ECO:0000313" key="4">
    <source>
        <dbReference type="Proteomes" id="UP000323426"/>
    </source>
</evidence>
<dbReference type="RefSeq" id="WP_150088542.1">
    <property type="nucleotide sequence ID" value="NZ_VWSF01000007.1"/>
</dbReference>
<gene>
    <name evidence="3" type="ORF">F0145_11435</name>
</gene>
<keyword evidence="1" id="KW-1133">Transmembrane helix</keyword>
<comment type="caution">
    <text evidence="3">The sequence shown here is derived from an EMBL/GenBank/DDBJ whole genome shotgun (WGS) entry which is preliminary data.</text>
</comment>
<dbReference type="Proteomes" id="UP000323426">
    <property type="component" value="Unassembled WGS sequence"/>
</dbReference>
<protein>
    <submittedName>
        <fullName evidence="3">DUF4345 domain-containing protein</fullName>
    </submittedName>
</protein>
<sequence>MKTQKTLRLAAQGFILLSAVSLLSVSLMAFANPQSVMDLVAVKLNNTDAFSSIRGVYGGVGLTLFLTLLYLLRQNFRKGLAFLCLLWGLYAVSRLITIFTEGPLGDFGTQWLITESVFFLVAFVLYLLNKSAVTVKNPALI</sequence>
<evidence type="ECO:0000313" key="3">
    <source>
        <dbReference type="EMBL" id="KAA5546495.1"/>
    </source>
</evidence>
<feature type="signal peptide" evidence="2">
    <location>
        <begin position="1"/>
        <end position="31"/>
    </location>
</feature>
<feature type="transmembrane region" description="Helical" evidence="1">
    <location>
        <begin position="111"/>
        <end position="128"/>
    </location>
</feature>
<accession>A0A5M6DM92</accession>
<proteinExistence type="predicted"/>
<dbReference type="Pfam" id="PF14248">
    <property type="entry name" value="DUF4345"/>
    <property type="match status" value="1"/>
</dbReference>
<keyword evidence="2" id="KW-0732">Signal</keyword>
<dbReference type="InterPro" id="IPR025597">
    <property type="entry name" value="DUF4345"/>
</dbReference>
<name>A0A5M6DM92_9BACT</name>
<keyword evidence="1" id="KW-0472">Membrane</keyword>
<organism evidence="3 4">
    <name type="scientific">Adhaeribacter rhizoryzae</name>
    <dbReference type="NCBI Taxonomy" id="2607907"/>
    <lineage>
        <taxon>Bacteria</taxon>
        <taxon>Pseudomonadati</taxon>
        <taxon>Bacteroidota</taxon>
        <taxon>Cytophagia</taxon>
        <taxon>Cytophagales</taxon>
        <taxon>Hymenobacteraceae</taxon>
        <taxon>Adhaeribacter</taxon>
    </lineage>
</organism>
<evidence type="ECO:0000256" key="2">
    <source>
        <dbReference type="SAM" id="SignalP"/>
    </source>
</evidence>
<evidence type="ECO:0000256" key="1">
    <source>
        <dbReference type="SAM" id="Phobius"/>
    </source>
</evidence>
<feature type="transmembrane region" description="Helical" evidence="1">
    <location>
        <begin position="79"/>
        <end position="99"/>
    </location>
</feature>
<feature type="chain" id="PRO_5024296064" evidence="2">
    <location>
        <begin position="32"/>
        <end position="141"/>
    </location>
</feature>
<dbReference type="EMBL" id="VWSF01000007">
    <property type="protein sequence ID" value="KAA5546495.1"/>
    <property type="molecule type" value="Genomic_DNA"/>
</dbReference>
<dbReference type="AlphaFoldDB" id="A0A5M6DM92"/>
<feature type="transmembrane region" description="Helical" evidence="1">
    <location>
        <begin position="55"/>
        <end position="72"/>
    </location>
</feature>
<keyword evidence="4" id="KW-1185">Reference proteome</keyword>
<keyword evidence="1" id="KW-0812">Transmembrane</keyword>